<dbReference type="GO" id="GO:0005886">
    <property type="term" value="C:plasma membrane"/>
    <property type="evidence" value="ECO:0007669"/>
    <property type="project" value="TreeGrafter"/>
</dbReference>
<keyword evidence="2" id="KW-0812">Transmembrane</keyword>
<dbReference type="OrthoDB" id="5862589at2759"/>
<sequence length="309" mass="33970">MNAEYRYLKTATKFAEQYNAVLPGTLSSIGYAGVAVIVSFSIVSINIGILGFMTFWNVRLDFISMVTIVMSIGFCVDFAAHLAYNFAKGRNLPSSERMRNALYAVGAPILQSATSTILGVSFLASAESYVFRSFLKTIFLVILLGVLHGLVILPVLLTMFHCSCTSSKPEQPKAAPPSINKTETLSPTPDVKYLASPDLYKFPPFEFSAPFLEYLKDLGRPPDYHEASAPYPMRARLKSGDHLYKFHDGASEAMNGRKGSFDEYARAMMGRGVKGSAKFSIRSKRSRKQTGGTTIRYCAKLRPGKDSTG</sequence>
<dbReference type="Gene3D" id="1.20.1640.10">
    <property type="entry name" value="Multidrug efflux transporter AcrB transmembrane domain"/>
    <property type="match status" value="1"/>
</dbReference>
<protein>
    <recommendedName>
        <fullName evidence="5">Patched family protein</fullName>
    </recommendedName>
</protein>
<gene>
    <name evidence="3" type="ORF">TELCIR_02451</name>
</gene>
<proteinExistence type="predicted"/>
<keyword evidence="2" id="KW-1133">Transmembrane helix</keyword>
<evidence type="ECO:0000256" key="1">
    <source>
        <dbReference type="SAM" id="MobiDB-lite"/>
    </source>
</evidence>
<reference evidence="3 4" key="1">
    <citation type="submission" date="2015-09" db="EMBL/GenBank/DDBJ databases">
        <title>Draft genome of the parasitic nematode Teladorsagia circumcincta isolate WARC Sus (inbred).</title>
        <authorList>
            <person name="Mitreva M."/>
        </authorList>
    </citation>
    <scope>NUCLEOTIDE SEQUENCE [LARGE SCALE GENOMIC DNA]</scope>
    <source>
        <strain evidence="3 4">S</strain>
    </source>
</reference>
<feature type="transmembrane region" description="Helical" evidence="2">
    <location>
        <begin position="62"/>
        <end position="84"/>
    </location>
</feature>
<feature type="transmembrane region" description="Helical" evidence="2">
    <location>
        <begin position="138"/>
        <end position="160"/>
    </location>
</feature>
<dbReference type="PANTHER" id="PTHR10796">
    <property type="entry name" value="PATCHED-RELATED"/>
    <property type="match status" value="1"/>
</dbReference>
<dbReference type="AlphaFoldDB" id="A0A2G9V0K4"/>
<dbReference type="GO" id="GO:0030659">
    <property type="term" value="C:cytoplasmic vesicle membrane"/>
    <property type="evidence" value="ECO:0007669"/>
    <property type="project" value="TreeGrafter"/>
</dbReference>
<evidence type="ECO:0000313" key="4">
    <source>
        <dbReference type="Proteomes" id="UP000230423"/>
    </source>
</evidence>
<feature type="transmembrane region" description="Helical" evidence="2">
    <location>
        <begin position="29"/>
        <end position="55"/>
    </location>
</feature>
<dbReference type="GO" id="GO:0006897">
    <property type="term" value="P:endocytosis"/>
    <property type="evidence" value="ECO:0007669"/>
    <property type="project" value="TreeGrafter"/>
</dbReference>
<dbReference type="InterPro" id="IPR051697">
    <property type="entry name" value="Patched_domain-protein"/>
</dbReference>
<dbReference type="SUPFAM" id="SSF82866">
    <property type="entry name" value="Multidrug efflux transporter AcrB transmembrane domain"/>
    <property type="match status" value="1"/>
</dbReference>
<evidence type="ECO:0000256" key="2">
    <source>
        <dbReference type="SAM" id="Phobius"/>
    </source>
</evidence>
<dbReference type="Proteomes" id="UP000230423">
    <property type="component" value="Unassembled WGS sequence"/>
</dbReference>
<organism evidence="3 4">
    <name type="scientific">Teladorsagia circumcincta</name>
    <name type="common">Brown stomach worm</name>
    <name type="synonym">Ostertagia circumcincta</name>
    <dbReference type="NCBI Taxonomy" id="45464"/>
    <lineage>
        <taxon>Eukaryota</taxon>
        <taxon>Metazoa</taxon>
        <taxon>Ecdysozoa</taxon>
        <taxon>Nematoda</taxon>
        <taxon>Chromadorea</taxon>
        <taxon>Rhabditida</taxon>
        <taxon>Rhabditina</taxon>
        <taxon>Rhabditomorpha</taxon>
        <taxon>Strongyloidea</taxon>
        <taxon>Trichostrongylidae</taxon>
        <taxon>Teladorsagia</taxon>
    </lineage>
</organism>
<accession>A0A2G9V0K4</accession>
<evidence type="ECO:0008006" key="5">
    <source>
        <dbReference type="Google" id="ProtNLM"/>
    </source>
</evidence>
<dbReference type="GO" id="GO:0018996">
    <property type="term" value="P:molting cycle, collagen and cuticulin-based cuticle"/>
    <property type="evidence" value="ECO:0007669"/>
    <property type="project" value="TreeGrafter"/>
</dbReference>
<keyword evidence="2" id="KW-0472">Membrane</keyword>
<dbReference type="PANTHER" id="PTHR10796:SF181">
    <property type="entry name" value="SSD DOMAIN-CONTAINING PROTEIN"/>
    <property type="match status" value="1"/>
</dbReference>
<feature type="region of interest" description="Disordered" evidence="1">
    <location>
        <begin position="276"/>
        <end position="309"/>
    </location>
</feature>
<feature type="transmembrane region" description="Helical" evidence="2">
    <location>
        <begin position="104"/>
        <end position="126"/>
    </location>
</feature>
<evidence type="ECO:0000313" key="3">
    <source>
        <dbReference type="EMBL" id="PIO75492.1"/>
    </source>
</evidence>
<dbReference type="EMBL" id="KZ345136">
    <property type="protein sequence ID" value="PIO75492.1"/>
    <property type="molecule type" value="Genomic_DNA"/>
</dbReference>
<name>A0A2G9V0K4_TELCI</name>
<keyword evidence="4" id="KW-1185">Reference proteome</keyword>